<dbReference type="Gene3D" id="3.30.380.10">
    <property type="entry name" value="MS2 Viral Coat Protein"/>
    <property type="match status" value="1"/>
</dbReference>
<dbReference type="GO" id="GO:0019028">
    <property type="term" value="C:viral capsid"/>
    <property type="evidence" value="ECO:0007669"/>
    <property type="project" value="UniProtKB-KW"/>
</dbReference>
<name>A0A514D078_9VIRU</name>
<evidence type="ECO:0000256" key="3">
    <source>
        <dbReference type="ARBA" id="ARBA00022844"/>
    </source>
</evidence>
<dbReference type="InterPro" id="IPR015954">
    <property type="entry name" value="Phage_RNA-type_capsid"/>
</dbReference>
<sequence length="133" mass="14209">MPNMADITVKKNDGTTDAIYTSKVPAGGDGTAAIWRYEGVGSAPAHFPELRLSSRDVRKGLARNVRSTFAYPQTSTNSTTGITSVVNRARISVEWDLPKDMTQAAIDEAVSQFSNLMAAALVRTSVKAGYAPT</sequence>
<evidence type="ECO:0000256" key="1">
    <source>
        <dbReference type="ARBA" id="ARBA00004328"/>
    </source>
</evidence>
<accession>A0A514D078</accession>
<keyword evidence="2" id="KW-0167">Capsid protein</keyword>
<organism evidence="4">
    <name type="scientific">Leviviridae sp</name>
    <dbReference type="NCBI Taxonomy" id="2027243"/>
    <lineage>
        <taxon>Viruses</taxon>
        <taxon>Riboviria</taxon>
        <taxon>Orthornavirae</taxon>
        <taxon>Lenarviricota</taxon>
        <taxon>Leviviricetes</taxon>
        <taxon>Norzivirales</taxon>
        <taxon>Fiersviridae</taxon>
    </lineage>
</organism>
<dbReference type="EMBL" id="MN033097">
    <property type="protein sequence ID" value="QDH87015.1"/>
    <property type="molecule type" value="Genomic_RNA"/>
</dbReference>
<evidence type="ECO:0000256" key="2">
    <source>
        <dbReference type="ARBA" id="ARBA00022561"/>
    </source>
</evidence>
<proteinExistence type="predicted"/>
<keyword evidence="3" id="KW-0946">Virion</keyword>
<gene>
    <name evidence="4" type="ORF">H2Rhizo31550_000002</name>
</gene>
<reference evidence="4" key="1">
    <citation type="submission" date="2019-05" db="EMBL/GenBank/DDBJ databases">
        <title>Metatranscriptomic reconstruction reveals RNA viruses with the potential to shape carbon cycling in soil.</title>
        <authorList>
            <person name="Starr E.P."/>
            <person name="Nuccio E."/>
            <person name="Pett-Ridge J."/>
            <person name="Banfield J.F."/>
            <person name="Firestone M.K."/>
        </authorList>
    </citation>
    <scope>NUCLEOTIDE SEQUENCE</scope>
    <source>
        <strain evidence="4">H2_Rhizo_31_scaffold_550</strain>
    </source>
</reference>
<evidence type="ECO:0000313" key="4">
    <source>
        <dbReference type="EMBL" id="QDH87015.1"/>
    </source>
</evidence>
<protein>
    <submittedName>
        <fullName evidence="4">Uncharacterized protein</fullName>
    </submittedName>
</protein>
<comment type="subcellular location">
    <subcellularLocation>
        <location evidence="1">Virion</location>
    </subcellularLocation>
</comment>